<dbReference type="EMBL" id="CP033219">
    <property type="protein sequence ID" value="AZV78176.1"/>
    <property type="molecule type" value="Genomic_DNA"/>
</dbReference>
<dbReference type="GO" id="GO:0016020">
    <property type="term" value="C:membrane"/>
    <property type="evidence" value="ECO:0007669"/>
    <property type="project" value="UniProtKB-SubCell"/>
</dbReference>
<evidence type="ECO:0000256" key="5">
    <source>
        <dbReference type="ARBA" id="ARBA00023136"/>
    </source>
</evidence>
<proteinExistence type="inferred from homology"/>
<keyword evidence="4 6" id="KW-1133">Transmembrane helix</keyword>
<feature type="transmembrane region" description="Helical" evidence="6">
    <location>
        <begin position="240"/>
        <end position="260"/>
    </location>
</feature>
<feature type="transmembrane region" description="Helical" evidence="6">
    <location>
        <begin position="149"/>
        <end position="170"/>
    </location>
</feature>
<dbReference type="Pfam" id="PF00892">
    <property type="entry name" value="EamA"/>
    <property type="match status" value="2"/>
</dbReference>
<dbReference type="SUPFAM" id="SSF103481">
    <property type="entry name" value="Multidrug resistance efflux transporter EmrE"/>
    <property type="match status" value="2"/>
</dbReference>
<keyword evidence="3 6" id="KW-0812">Transmembrane</keyword>
<evidence type="ECO:0000256" key="2">
    <source>
        <dbReference type="ARBA" id="ARBA00009853"/>
    </source>
</evidence>
<dbReference type="PANTHER" id="PTHR22911">
    <property type="entry name" value="ACYL-MALONYL CONDENSING ENZYME-RELATED"/>
    <property type="match status" value="1"/>
</dbReference>
<evidence type="ECO:0000259" key="7">
    <source>
        <dbReference type="Pfam" id="PF00892"/>
    </source>
</evidence>
<name>A0A3T0N2C2_9RHOB</name>
<reference evidence="8 9" key="1">
    <citation type="submission" date="2018-10" db="EMBL/GenBank/DDBJ databases">
        <title>Parasedimentitalea marina sp. nov., a psychrophilic bacterium isolated from deep seawater of the New Britain Trench.</title>
        <authorList>
            <person name="Cao J."/>
        </authorList>
    </citation>
    <scope>NUCLEOTIDE SEQUENCE [LARGE SCALE GENOMIC DNA]</scope>
    <source>
        <strain evidence="8 9">W43</strain>
    </source>
</reference>
<keyword evidence="9" id="KW-1185">Reference proteome</keyword>
<evidence type="ECO:0000256" key="4">
    <source>
        <dbReference type="ARBA" id="ARBA00022989"/>
    </source>
</evidence>
<protein>
    <submittedName>
        <fullName evidence="8">DMT family transporter</fullName>
    </submittedName>
</protein>
<dbReference type="RefSeq" id="WP_127748735.1">
    <property type="nucleotide sequence ID" value="NZ_CP033219.1"/>
</dbReference>
<evidence type="ECO:0000256" key="6">
    <source>
        <dbReference type="SAM" id="Phobius"/>
    </source>
</evidence>
<evidence type="ECO:0000256" key="1">
    <source>
        <dbReference type="ARBA" id="ARBA00004141"/>
    </source>
</evidence>
<dbReference type="OrthoDB" id="9810329at2"/>
<dbReference type="KEGG" id="sedi:EBB79_10005"/>
<comment type="similarity">
    <text evidence="2">Belongs to the drug/metabolite transporter (DMT) superfamily. 10 TMS drug/metabolite exporter (DME) (TC 2.A.7.3) family.</text>
</comment>
<accession>A0A3T0N2C2</accession>
<evidence type="ECO:0000313" key="8">
    <source>
        <dbReference type="EMBL" id="AZV78176.1"/>
    </source>
</evidence>
<feature type="domain" description="EamA" evidence="7">
    <location>
        <begin position="11"/>
        <end position="142"/>
    </location>
</feature>
<feature type="transmembrane region" description="Helical" evidence="6">
    <location>
        <begin position="182"/>
        <end position="200"/>
    </location>
</feature>
<feature type="transmembrane region" description="Helical" evidence="6">
    <location>
        <begin position="41"/>
        <end position="63"/>
    </location>
</feature>
<gene>
    <name evidence="8" type="ORF">EBB79_10005</name>
</gene>
<feature type="transmembrane region" description="Helical" evidence="6">
    <location>
        <begin position="12"/>
        <end position="29"/>
    </location>
</feature>
<comment type="subcellular location">
    <subcellularLocation>
        <location evidence="1">Membrane</location>
        <topology evidence="1">Multi-pass membrane protein</topology>
    </subcellularLocation>
</comment>
<dbReference type="InterPro" id="IPR037185">
    <property type="entry name" value="EmrE-like"/>
</dbReference>
<feature type="transmembrane region" description="Helical" evidence="6">
    <location>
        <begin position="212"/>
        <end position="233"/>
    </location>
</feature>
<feature type="transmembrane region" description="Helical" evidence="6">
    <location>
        <begin position="266"/>
        <end position="284"/>
    </location>
</feature>
<dbReference type="InterPro" id="IPR000620">
    <property type="entry name" value="EamA_dom"/>
</dbReference>
<dbReference type="PANTHER" id="PTHR22911:SF6">
    <property type="entry name" value="SOLUTE CARRIER FAMILY 35 MEMBER G1"/>
    <property type="match status" value="1"/>
</dbReference>
<sequence>MSDQPAQIGRAALWMMGAIASFSAMAIAGREVSFALDTFEIMMYRSVVGVLVVAIVLTATGKWAQVSRQRLGIHLIRNAAHFTGQNLWFFAVTVIPLAQVFALEFTSPLWVILMAPFLLGERLTRTRSLAAFGGFIGILIVTRPSPETINIGVITAASSAIFFALTSILTKRLTRKEHVGSILFWLTTMQLVMGILIAGYDGDVTLPDPTTAPWLILIGVAGLTAHFCLTNALAVAPATVVVPIDFTRLPVIAVLGMLIYNEPLNIWVLCGAIVIFTANYLNIIDAKAPNTERAT</sequence>
<evidence type="ECO:0000256" key="3">
    <source>
        <dbReference type="ARBA" id="ARBA00022692"/>
    </source>
</evidence>
<organism evidence="8 9">
    <name type="scientific">Parasedimentitalea marina</name>
    <dbReference type="NCBI Taxonomy" id="2483033"/>
    <lineage>
        <taxon>Bacteria</taxon>
        <taxon>Pseudomonadati</taxon>
        <taxon>Pseudomonadota</taxon>
        <taxon>Alphaproteobacteria</taxon>
        <taxon>Rhodobacterales</taxon>
        <taxon>Paracoccaceae</taxon>
        <taxon>Parasedimentitalea</taxon>
    </lineage>
</organism>
<keyword evidence="5 6" id="KW-0472">Membrane</keyword>
<evidence type="ECO:0000313" key="9">
    <source>
        <dbReference type="Proteomes" id="UP000283063"/>
    </source>
</evidence>
<feature type="domain" description="EamA" evidence="7">
    <location>
        <begin position="151"/>
        <end position="282"/>
    </location>
</feature>
<dbReference type="Proteomes" id="UP000283063">
    <property type="component" value="Chromosome"/>
</dbReference>
<dbReference type="AlphaFoldDB" id="A0A3T0N2C2"/>